<organism evidence="2 3">
    <name type="scientific">Micromonospora pisi</name>
    <dbReference type="NCBI Taxonomy" id="589240"/>
    <lineage>
        <taxon>Bacteria</taxon>
        <taxon>Bacillati</taxon>
        <taxon>Actinomycetota</taxon>
        <taxon>Actinomycetes</taxon>
        <taxon>Micromonosporales</taxon>
        <taxon>Micromonosporaceae</taxon>
        <taxon>Micromonospora</taxon>
    </lineage>
</organism>
<keyword evidence="3" id="KW-1185">Reference proteome</keyword>
<dbReference type="EMBL" id="RBKT01000001">
    <property type="protein sequence ID" value="RKR92804.1"/>
    <property type="molecule type" value="Genomic_DNA"/>
</dbReference>
<sequence>MNTYQHQPPLPPVSATITLRYADGSEVAMQLHEGGVFDVEVEHGADLDEVSVFRFGDEDLYRWYPSPDRRVKITLDVLYRRFRTDGPYYTLTYQPAPSTETSPPVLEQPPAGEPQ</sequence>
<accession>A0A495JX16</accession>
<evidence type="ECO:0000313" key="2">
    <source>
        <dbReference type="EMBL" id="RKR92804.1"/>
    </source>
</evidence>
<comment type="caution">
    <text evidence="2">The sequence shown here is derived from an EMBL/GenBank/DDBJ whole genome shotgun (WGS) entry which is preliminary data.</text>
</comment>
<feature type="region of interest" description="Disordered" evidence="1">
    <location>
        <begin position="91"/>
        <end position="115"/>
    </location>
</feature>
<dbReference type="AlphaFoldDB" id="A0A495JX16"/>
<gene>
    <name evidence="2" type="ORF">BDK92_7286</name>
</gene>
<evidence type="ECO:0000256" key="1">
    <source>
        <dbReference type="SAM" id="MobiDB-lite"/>
    </source>
</evidence>
<reference evidence="2 3" key="1">
    <citation type="submission" date="2018-10" db="EMBL/GenBank/DDBJ databases">
        <title>Sequencing the genomes of 1000 actinobacteria strains.</title>
        <authorList>
            <person name="Klenk H.-P."/>
        </authorList>
    </citation>
    <scope>NUCLEOTIDE SEQUENCE [LARGE SCALE GENOMIC DNA]</scope>
    <source>
        <strain evidence="2 3">DSM 45175</strain>
    </source>
</reference>
<evidence type="ECO:0000313" key="3">
    <source>
        <dbReference type="Proteomes" id="UP000277671"/>
    </source>
</evidence>
<feature type="compositionally biased region" description="Polar residues" evidence="1">
    <location>
        <begin position="91"/>
        <end position="102"/>
    </location>
</feature>
<proteinExistence type="predicted"/>
<protein>
    <submittedName>
        <fullName evidence="2">Uncharacterized protein</fullName>
    </submittedName>
</protein>
<dbReference type="RefSeq" id="WP_121160752.1">
    <property type="nucleotide sequence ID" value="NZ_RBKT01000001.1"/>
</dbReference>
<dbReference type="Proteomes" id="UP000277671">
    <property type="component" value="Unassembled WGS sequence"/>
</dbReference>
<name>A0A495JX16_9ACTN</name>